<protein>
    <submittedName>
        <fullName evidence="1">Uncharacterized protein</fullName>
    </submittedName>
</protein>
<sequence length="107" mass="12985">MKLCNGFNIRDRQNLFHIGLRPHEVILANPYGRKLKTFYCICYSFRTLSVERPTFWNEECGKYFQKSMDQVLNPHQRYCRSYIDDVAVFSETWSDHMQHPKKMFLRL</sequence>
<evidence type="ECO:0000313" key="2">
    <source>
        <dbReference type="Proteomes" id="UP000887116"/>
    </source>
</evidence>
<name>A0A8X6JAM4_TRICU</name>
<evidence type="ECO:0000313" key="1">
    <source>
        <dbReference type="EMBL" id="GFR17708.1"/>
    </source>
</evidence>
<dbReference type="InterPro" id="IPR043128">
    <property type="entry name" value="Rev_trsase/Diguanyl_cyclase"/>
</dbReference>
<dbReference type="Proteomes" id="UP000887116">
    <property type="component" value="Unassembled WGS sequence"/>
</dbReference>
<accession>A0A8X6JAM4</accession>
<reference evidence="1" key="1">
    <citation type="submission" date="2020-07" db="EMBL/GenBank/DDBJ databases">
        <title>Multicomponent nature underlies the extraordinary mechanical properties of spider dragline silk.</title>
        <authorList>
            <person name="Kono N."/>
            <person name="Nakamura H."/>
            <person name="Mori M."/>
            <person name="Yoshida Y."/>
            <person name="Ohtoshi R."/>
            <person name="Malay A.D."/>
            <person name="Moran D.A.P."/>
            <person name="Tomita M."/>
            <person name="Numata K."/>
            <person name="Arakawa K."/>
        </authorList>
    </citation>
    <scope>NUCLEOTIDE SEQUENCE</scope>
</reference>
<dbReference type="OrthoDB" id="6492081at2759"/>
<gene>
    <name evidence="1" type="ORF">TNCT_331171</name>
</gene>
<dbReference type="InterPro" id="IPR043502">
    <property type="entry name" value="DNA/RNA_pol_sf"/>
</dbReference>
<keyword evidence="2" id="KW-1185">Reference proteome</keyword>
<dbReference type="SUPFAM" id="SSF56672">
    <property type="entry name" value="DNA/RNA polymerases"/>
    <property type="match status" value="1"/>
</dbReference>
<proteinExistence type="predicted"/>
<dbReference type="EMBL" id="BMAO01017684">
    <property type="protein sequence ID" value="GFR17708.1"/>
    <property type="molecule type" value="Genomic_DNA"/>
</dbReference>
<dbReference type="GO" id="GO:0071897">
    <property type="term" value="P:DNA biosynthetic process"/>
    <property type="evidence" value="ECO:0007669"/>
    <property type="project" value="UniProtKB-ARBA"/>
</dbReference>
<organism evidence="1 2">
    <name type="scientific">Trichonephila clavata</name>
    <name type="common">Joro spider</name>
    <name type="synonym">Nephila clavata</name>
    <dbReference type="NCBI Taxonomy" id="2740835"/>
    <lineage>
        <taxon>Eukaryota</taxon>
        <taxon>Metazoa</taxon>
        <taxon>Ecdysozoa</taxon>
        <taxon>Arthropoda</taxon>
        <taxon>Chelicerata</taxon>
        <taxon>Arachnida</taxon>
        <taxon>Araneae</taxon>
        <taxon>Araneomorphae</taxon>
        <taxon>Entelegynae</taxon>
        <taxon>Araneoidea</taxon>
        <taxon>Nephilidae</taxon>
        <taxon>Trichonephila</taxon>
    </lineage>
</organism>
<dbReference type="Gene3D" id="3.30.70.270">
    <property type="match status" value="1"/>
</dbReference>
<comment type="caution">
    <text evidence="1">The sequence shown here is derived from an EMBL/GenBank/DDBJ whole genome shotgun (WGS) entry which is preliminary data.</text>
</comment>
<dbReference type="AlphaFoldDB" id="A0A8X6JAM4"/>